<dbReference type="AlphaFoldDB" id="A0A1E5T340"/>
<accession>A0A1E5T340</accession>
<dbReference type="Proteomes" id="UP000095552">
    <property type="component" value="Unassembled WGS sequence"/>
</dbReference>
<organism evidence="3 4">
    <name type="scientific">Roseivirga misakiensis</name>
    <dbReference type="NCBI Taxonomy" id="1563681"/>
    <lineage>
        <taxon>Bacteria</taxon>
        <taxon>Pseudomonadati</taxon>
        <taxon>Bacteroidota</taxon>
        <taxon>Cytophagia</taxon>
        <taxon>Cytophagales</taxon>
        <taxon>Roseivirgaceae</taxon>
        <taxon>Roseivirga</taxon>
    </lineage>
</organism>
<dbReference type="STRING" id="1563681.BFP71_06680"/>
<evidence type="ECO:0000313" key="3">
    <source>
        <dbReference type="EMBL" id="OEK05799.1"/>
    </source>
</evidence>
<dbReference type="EMBL" id="MDGQ01000004">
    <property type="protein sequence ID" value="OEK05799.1"/>
    <property type="molecule type" value="Genomic_DNA"/>
</dbReference>
<protein>
    <recommendedName>
        <fullName evidence="5">Outer membrane protein beta-barrel domain-containing protein</fullName>
    </recommendedName>
</protein>
<evidence type="ECO:0000256" key="2">
    <source>
        <dbReference type="SAM" id="SignalP"/>
    </source>
</evidence>
<keyword evidence="1" id="KW-0175">Coiled coil</keyword>
<evidence type="ECO:0008006" key="5">
    <source>
        <dbReference type="Google" id="ProtNLM"/>
    </source>
</evidence>
<keyword evidence="4" id="KW-1185">Reference proteome</keyword>
<dbReference type="RefSeq" id="WP_141719704.1">
    <property type="nucleotide sequence ID" value="NZ_MDGQ01000004.1"/>
</dbReference>
<comment type="caution">
    <text evidence="3">The sequence shown here is derived from an EMBL/GenBank/DDBJ whole genome shotgun (WGS) entry which is preliminary data.</text>
</comment>
<feature type="coiled-coil region" evidence="1">
    <location>
        <begin position="229"/>
        <end position="256"/>
    </location>
</feature>
<name>A0A1E5T340_9BACT</name>
<proteinExistence type="predicted"/>
<gene>
    <name evidence="3" type="ORF">BFP71_06680</name>
</gene>
<evidence type="ECO:0000256" key="1">
    <source>
        <dbReference type="SAM" id="Coils"/>
    </source>
</evidence>
<evidence type="ECO:0000313" key="4">
    <source>
        <dbReference type="Proteomes" id="UP000095552"/>
    </source>
</evidence>
<reference evidence="3 4" key="1">
    <citation type="submission" date="2016-08" db="EMBL/GenBank/DDBJ databases">
        <title>Draft genome of Fabibacter sp. strain SK-8.</title>
        <authorList>
            <person name="Wong S.-K."/>
            <person name="Hamasaki K."/>
            <person name="Yoshizawa S."/>
        </authorList>
    </citation>
    <scope>NUCLEOTIDE SEQUENCE [LARGE SCALE GENOMIC DNA]</scope>
    <source>
        <strain evidence="3 4">SK-8</strain>
    </source>
</reference>
<keyword evidence="2" id="KW-0732">Signal</keyword>
<feature type="chain" id="PRO_5009185897" description="Outer membrane protein beta-barrel domain-containing protein" evidence="2">
    <location>
        <begin position="21"/>
        <end position="427"/>
    </location>
</feature>
<dbReference type="OrthoDB" id="976533at2"/>
<sequence length="427" mass="47897">MKYLLVTFLLVTIASPPLLGQSVPDWKPKTKVLNRLLSKMRKVNTELGRDLLVLDQKGSLSKDSIASKNAGSIDSLKVLDSLGQISPLREELNELQSEYEFAMGQEEAILLNKQIEELKVELDLFESNQHWLEDLKQTNGIEIPESLLAKKEEYLGIVNQYKTKIQNLDKSLESYISNHPTVKALKEEYLNGKALEASSLRDNAQNFQTGEFIKEVLQDRFGGTEEEIGQLITEKLASATSEVEQLKQKYSDFTEGDALEFLDGESPSFSLAERLVYGGNFSLNRDRPASLDIALNLGVAISPKLELGVGLSYRSNLGTALDEIDLSSLGWGYRTYLDFSIWKGFFIEGAFEGYKGETSHRESINNNEFPGSIPWRSTALIGLGKNQSLGKKTVARFAILYDLNQPNSQYNNPLVVRFGLFFNNRNN</sequence>
<feature type="signal peptide" evidence="2">
    <location>
        <begin position="1"/>
        <end position="20"/>
    </location>
</feature>